<dbReference type="PANTHER" id="PTHR37947">
    <property type="entry name" value="BLL2462 PROTEIN"/>
    <property type="match status" value="1"/>
</dbReference>
<dbReference type="Proteomes" id="UP000243547">
    <property type="component" value="Unassembled WGS sequence"/>
</dbReference>
<dbReference type="RefSeq" id="WP_072905846.1">
    <property type="nucleotide sequence ID" value="NZ_FRAI01000005.1"/>
</dbReference>
<dbReference type="SUPFAM" id="SSF52317">
    <property type="entry name" value="Class I glutamine amidotransferase-like"/>
    <property type="match status" value="1"/>
</dbReference>
<keyword evidence="1" id="KW-0812">Transmembrane</keyword>
<evidence type="ECO:0008006" key="4">
    <source>
        <dbReference type="Google" id="ProtNLM"/>
    </source>
</evidence>
<sequence length="458" mass="50958">MFFSFSKPYYLLLSIPILAYTWWYFLKNKSDQFLTRAMYMLRTLTFLFLIISLAGPSLVKSIDGQWVVFLADLSYSTVHGEDYTQWIEESSRFMGKNDKMAVLVFGKDTQLVRPFSKLTPINWQVDVEKEFTNIEGALKVAAGLLPGDVNGRIVLISDGYENIGDSLAFGKMLQGNNIPVDVYPLQLKIGNEVAVKGINIPANTYKGQQVLVEVELESTVDTEGELTLFWENKVIYKEGVKISKGRQTLVFPVAIIGAGFQRVKAVFQGKNDTLLENNRSEAITFVDSPPKVLVVEGRKEIGTALYHVFKENGIDVTLIKGEDFPKTLEGLLDYKGIFFVDVPKYLLSESSLNNLKAYVEIIGGGFVAIGGKNSFGMGHYGDSPLEEILPVTMEVESQQQLPGIELVLVIDRSGSMDGEKLNMAKNAGVSALDILGEKDKLALSLSKSCNTIYRRKFQ</sequence>
<name>A0A1M6LA89_9FIRM</name>
<dbReference type="OrthoDB" id="9781333at2"/>
<accession>A0A1M6LA89</accession>
<dbReference type="EMBL" id="FRAI01000005">
    <property type="protein sequence ID" value="SHJ68072.1"/>
    <property type="molecule type" value="Genomic_DNA"/>
</dbReference>
<feature type="transmembrane region" description="Helical" evidence="1">
    <location>
        <begin position="38"/>
        <end position="59"/>
    </location>
</feature>
<gene>
    <name evidence="2" type="ORF">SAMN02745227_00433</name>
</gene>
<keyword evidence="1" id="KW-1133">Transmembrane helix</keyword>
<organism evidence="2 3">
    <name type="scientific">Anaerobranca californiensis DSM 14826</name>
    <dbReference type="NCBI Taxonomy" id="1120989"/>
    <lineage>
        <taxon>Bacteria</taxon>
        <taxon>Bacillati</taxon>
        <taxon>Bacillota</taxon>
        <taxon>Clostridia</taxon>
        <taxon>Eubacteriales</taxon>
        <taxon>Proteinivoracaceae</taxon>
        <taxon>Anaerobranca</taxon>
    </lineage>
</organism>
<keyword evidence="3" id="KW-1185">Reference proteome</keyword>
<dbReference type="CDD" id="cd00198">
    <property type="entry name" value="vWFA"/>
    <property type="match status" value="1"/>
</dbReference>
<evidence type="ECO:0000313" key="2">
    <source>
        <dbReference type="EMBL" id="SHJ68072.1"/>
    </source>
</evidence>
<dbReference type="AlphaFoldDB" id="A0A1M6LA89"/>
<evidence type="ECO:0000256" key="1">
    <source>
        <dbReference type="SAM" id="Phobius"/>
    </source>
</evidence>
<dbReference type="Gene3D" id="3.40.50.880">
    <property type="match status" value="1"/>
</dbReference>
<dbReference type="PANTHER" id="PTHR37947:SF2">
    <property type="entry name" value="VON WILLEBRAND FACTOR TYPE A"/>
    <property type="match status" value="1"/>
</dbReference>
<dbReference type="SUPFAM" id="SSF53300">
    <property type="entry name" value="vWA-like"/>
    <property type="match status" value="2"/>
</dbReference>
<dbReference type="Gene3D" id="3.40.50.410">
    <property type="entry name" value="von Willebrand factor, type A domain"/>
    <property type="match status" value="1"/>
</dbReference>
<protein>
    <recommendedName>
        <fullName evidence="4">von Willebrand factor type A domain-containing protein</fullName>
    </recommendedName>
</protein>
<dbReference type="STRING" id="1120989.SAMN02745227_00433"/>
<feature type="transmembrane region" description="Helical" evidence="1">
    <location>
        <begin position="6"/>
        <end position="26"/>
    </location>
</feature>
<dbReference type="InterPro" id="IPR036465">
    <property type="entry name" value="vWFA_dom_sf"/>
</dbReference>
<keyword evidence="1" id="KW-0472">Membrane</keyword>
<proteinExistence type="predicted"/>
<reference evidence="3" key="1">
    <citation type="submission" date="2016-11" db="EMBL/GenBank/DDBJ databases">
        <authorList>
            <person name="Varghese N."/>
            <person name="Submissions S."/>
        </authorList>
    </citation>
    <scope>NUCLEOTIDE SEQUENCE [LARGE SCALE GENOMIC DNA]</scope>
    <source>
        <strain evidence="3">DSM 14826</strain>
    </source>
</reference>
<evidence type="ECO:0000313" key="3">
    <source>
        <dbReference type="Proteomes" id="UP000243547"/>
    </source>
</evidence>
<dbReference type="InterPro" id="IPR029062">
    <property type="entry name" value="Class_I_gatase-like"/>
</dbReference>